<dbReference type="RefSeq" id="WP_118104368.1">
    <property type="nucleotide sequence ID" value="NZ_QSCO01000019.1"/>
</dbReference>
<comment type="caution">
    <text evidence="2">The sequence shown here is derived from an EMBL/GenBank/DDBJ whole genome shotgun (WGS) entry which is preliminary data.</text>
</comment>
<feature type="compositionally biased region" description="Polar residues" evidence="1">
    <location>
        <begin position="92"/>
        <end position="101"/>
    </location>
</feature>
<feature type="region of interest" description="Disordered" evidence="1">
    <location>
        <begin position="26"/>
        <end position="101"/>
    </location>
</feature>
<evidence type="ECO:0000313" key="3">
    <source>
        <dbReference type="Proteomes" id="UP000284434"/>
    </source>
</evidence>
<protein>
    <submittedName>
        <fullName evidence="2">Uncharacterized protein</fullName>
    </submittedName>
</protein>
<accession>A0A413I9X2</accession>
<feature type="compositionally biased region" description="Basic and acidic residues" evidence="1">
    <location>
        <begin position="26"/>
        <end position="46"/>
    </location>
</feature>
<sequence>MSLNLSVESDPAETGKINISVSEVEVKNEEGKKENVTPDDITKQETDIDPDLTPEDWTTGNEEDIEIGTKEDFITPGGQANDWQQGEDEQVTFDSTNLQFR</sequence>
<reference evidence="2 3" key="1">
    <citation type="submission" date="2018-08" db="EMBL/GenBank/DDBJ databases">
        <title>A genome reference for cultivated species of the human gut microbiota.</title>
        <authorList>
            <person name="Zou Y."/>
            <person name="Xue W."/>
            <person name="Luo G."/>
        </authorList>
    </citation>
    <scope>NUCLEOTIDE SEQUENCE [LARGE SCALE GENOMIC DNA]</scope>
    <source>
        <strain evidence="2 3">OF03-11</strain>
    </source>
</reference>
<dbReference type="EMBL" id="QSCO01000019">
    <property type="protein sequence ID" value="RGY05202.1"/>
    <property type="molecule type" value="Genomic_DNA"/>
</dbReference>
<gene>
    <name evidence="2" type="ORF">DXA53_13390</name>
</gene>
<dbReference type="AlphaFoldDB" id="A0A413I9X2"/>
<dbReference type="Proteomes" id="UP000284434">
    <property type="component" value="Unassembled WGS sequence"/>
</dbReference>
<evidence type="ECO:0000256" key="1">
    <source>
        <dbReference type="SAM" id="MobiDB-lite"/>
    </source>
</evidence>
<organism evidence="2 3">
    <name type="scientific">Odoribacter splanchnicus</name>
    <dbReference type="NCBI Taxonomy" id="28118"/>
    <lineage>
        <taxon>Bacteria</taxon>
        <taxon>Pseudomonadati</taxon>
        <taxon>Bacteroidota</taxon>
        <taxon>Bacteroidia</taxon>
        <taxon>Bacteroidales</taxon>
        <taxon>Odoribacteraceae</taxon>
        <taxon>Odoribacter</taxon>
    </lineage>
</organism>
<name>A0A413I9X2_9BACT</name>
<evidence type="ECO:0000313" key="2">
    <source>
        <dbReference type="EMBL" id="RGY05202.1"/>
    </source>
</evidence>
<proteinExistence type="predicted"/>